<evidence type="ECO:0000256" key="9">
    <source>
        <dbReference type="SAM" id="Phobius"/>
    </source>
</evidence>
<name>A0AAW6TSU5_9BACT</name>
<feature type="transmembrane region" description="Helical" evidence="9">
    <location>
        <begin position="316"/>
        <end position="336"/>
    </location>
</feature>
<keyword evidence="4" id="KW-0328">Glycosyltransferase</keyword>
<keyword evidence="11" id="KW-1185">Reference proteome</keyword>
<keyword evidence="8 9" id="KW-0472">Membrane</keyword>
<evidence type="ECO:0000313" key="11">
    <source>
        <dbReference type="Proteomes" id="UP001431776"/>
    </source>
</evidence>
<keyword evidence="6 9" id="KW-0812">Transmembrane</keyword>
<reference evidence="10" key="1">
    <citation type="submission" date="2023-05" db="EMBL/GenBank/DDBJ databases">
        <title>Anaerotaeda fermentans gen. nov., sp. nov., a novel anaerobic planctomycete of the new family within the order Sedimentisphaerales isolated from Taman Peninsula, Russia.</title>
        <authorList>
            <person name="Khomyakova M.A."/>
            <person name="Merkel A.Y."/>
            <person name="Slobodkin A.I."/>
        </authorList>
    </citation>
    <scope>NUCLEOTIDE SEQUENCE</scope>
    <source>
        <strain evidence="10">M17dextr</strain>
    </source>
</reference>
<evidence type="ECO:0000256" key="5">
    <source>
        <dbReference type="ARBA" id="ARBA00022679"/>
    </source>
</evidence>
<evidence type="ECO:0000256" key="2">
    <source>
        <dbReference type="ARBA" id="ARBA00004760"/>
    </source>
</evidence>
<comment type="pathway">
    <text evidence="2">Lipid metabolism; sphingolipid metabolism.</text>
</comment>
<organism evidence="10 11">
    <name type="scientific">Anaerobaca lacustris</name>
    <dbReference type="NCBI Taxonomy" id="3044600"/>
    <lineage>
        <taxon>Bacteria</taxon>
        <taxon>Pseudomonadati</taxon>
        <taxon>Planctomycetota</taxon>
        <taxon>Phycisphaerae</taxon>
        <taxon>Sedimentisphaerales</taxon>
        <taxon>Anaerobacaceae</taxon>
        <taxon>Anaerobaca</taxon>
    </lineage>
</organism>
<dbReference type="RefSeq" id="WP_349243881.1">
    <property type="nucleotide sequence ID" value="NZ_JASCXX010000004.1"/>
</dbReference>
<keyword evidence="5" id="KW-0808">Transferase</keyword>
<dbReference type="AlphaFoldDB" id="A0AAW6TSU5"/>
<dbReference type="GO" id="GO:0008120">
    <property type="term" value="F:ceramide glucosyltransferase activity"/>
    <property type="evidence" value="ECO:0007669"/>
    <property type="project" value="TreeGrafter"/>
</dbReference>
<dbReference type="EMBL" id="JASCXX010000004">
    <property type="protein sequence ID" value="MDI6448322.1"/>
    <property type="molecule type" value="Genomic_DNA"/>
</dbReference>
<dbReference type="PANTHER" id="PTHR12726">
    <property type="entry name" value="CERAMIDE GLUCOSYLTRANSFERASE"/>
    <property type="match status" value="1"/>
</dbReference>
<proteinExistence type="predicted"/>
<evidence type="ECO:0000256" key="8">
    <source>
        <dbReference type="ARBA" id="ARBA00023136"/>
    </source>
</evidence>
<evidence type="ECO:0000313" key="10">
    <source>
        <dbReference type="EMBL" id="MDI6448322.1"/>
    </source>
</evidence>
<accession>A0AAW6TSU5</accession>
<dbReference type="GO" id="GO:0006679">
    <property type="term" value="P:glucosylceramide biosynthetic process"/>
    <property type="evidence" value="ECO:0007669"/>
    <property type="project" value="TreeGrafter"/>
</dbReference>
<dbReference type="Pfam" id="PF13506">
    <property type="entry name" value="Glyco_transf_21"/>
    <property type="match status" value="1"/>
</dbReference>
<evidence type="ECO:0000256" key="7">
    <source>
        <dbReference type="ARBA" id="ARBA00022989"/>
    </source>
</evidence>
<dbReference type="PANTHER" id="PTHR12726:SF0">
    <property type="entry name" value="CERAMIDE GLUCOSYLTRANSFERASE"/>
    <property type="match status" value="1"/>
</dbReference>
<feature type="transmembrane region" description="Helical" evidence="9">
    <location>
        <begin position="356"/>
        <end position="379"/>
    </location>
</feature>
<sequence length="403" mass="45515">MNWYYYIAWLVVGAQLLFTYNAARNYRYALAKHDKKGDATYKPRIALIVPCKGLDPHFDANVRSLLCQEHANYRAFFVVQERSDPACAELCRIRDELATRPGTPRMEVWVAGPSAACSQKIHNLLYAIDRLEDDIEILAFADSDVCVRSDWLVRLVRPLRKPRRGATTGYRLFVPIQNNLATLGLSAINASIAQMLGNTRFNHTWGGSMAVRFADFRRLGLAETWKHTLSDDLSLSVAVKKAGMIVAFVPACLVASYESTTWPRLYEFCRRQFLITRVYAPLTWAIGFLSSLGSVLGLWGTAAMAVYAAVVDAEHARFFALVPAVFVAGQLLRGILRQLMMVRLLRDQVSRLRPAILADVLGFWFWSLLLLAFIVSSAFGRTIRWRGIRYRLIGPTQTQILSE</sequence>
<feature type="transmembrane region" description="Helical" evidence="9">
    <location>
        <begin position="278"/>
        <end position="310"/>
    </location>
</feature>
<evidence type="ECO:0000256" key="6">
    <source>
        <dbReference type="ARBA" id="ARBA00022692"/>
    </source>
</evidence>
<dbReference type="InterPro" id="IPR025993">
    <property type="entry name" value="Ceramide_glucosylTrfase"/>
</dbReference>
<feature type="transmembrane region" description="Helical" evidence="9">
    <location>
        <begin position="6"/>
        <end position="23"/>
    </location>
</feature>
<keyword evidence="7 9" id="KW-1133">Transmembrane helix</keyword>
<dbReference type="SUPFAM" id="SSF53448">
    <property type="entry name" value="Nucleotide-diphospho-sugar transferases"/>
    <property type="match status" value="1"/>
</dbReference>
<comment type="caution">
    <text evidence="10">The sequence shown here is derived from an EMBL/GenBank/DDBJ whole genome shotgun (WGS) entry which is preliminary data.</text>
</comment>
<protein>
    <submittedName>
        <fullName evidence="10">Glycosyltransferase family 2 protein</fullName>
    </submittedName>
</protein>
<dbReference type="InterPro" id="IPR029044">
    <property type="entry name" value="Nucleotide-diphossugar_trans"/>
</dbReference>
<comment type="pathway">
    <text evidence="3">Sphingolipid metabolism.</text>
</comment>
<comment type="subcellular location">
    <subcellularLocation>
        <location evidence="1">Membrane</location>
        <topology evidence="1">Multi-pass membrane protein</topology>
    </subcellularLocation>
</comment>
<dbReference type="Proteomes" id="UP001431776">
    <property type="component" value="Unassembled WGS sequence"/>
</dbReference>
<dbReference type="Gene3D" id="3.90.550.10">
    <property type="entry name" value="Spore Coat Polysaccharide Biosynthesis Protein SpsA, Chain A"/>
    <property type="match status" value="1"/>
</dbReference>
<gene>
    <name evidence="10" type="ORF">QJ522_04645</name>
</gene>
<evidence type="ECO:0000256" key="1">
    <source>
        <dbReference type="ARBA" id="ARBA00004141"/>
    </source>
</evidence>
<evidence type="ECO:0000256" key="4">
    <source>
        <dbReference type="ARBA" id="ARBA00022676"/>
    </source>
</evidence>
<dbReference type="GO" id="GO:0016020">
    <property type="term" value="C:membrane"/>
    <property type="evidence" value="ECO:0007669"/>
    <property type="project" value="UniProtKB-SubCell"/>
</dbReference>
<evidence type="ECO:0000256" key="3">
    <source>
        <dbReference type="ARBA" id="ARBA00004991"/>
    </source>
</evidence>